<dbReference type="EMBL" id="JBHTAT010000008">
    <property type="protein sequence ID" value="MFC7257516.1"/>
    <property type="molecule type" value="Genomic_DNA"/>
</dbReference>
<dbReference type="RefSeq" id="WP_379707288.1">
    <property type="nucleotide sequence ID" value="NZ_JBHTAT010000008.1"/>
</dbReference>
<comment type="caution">
    <text evidence="1">The sequence shown here is derived from an EMBL/GenBank/DDBJ whole genome shotgun (WGS) entry which is preliminary data.</text>
</comment>
<gene>
    <name evidence="1" type="ORF">ACFQKE_19890</name>
</gene>
<evidence type="ECO:0000313" key="2">
    <source>
        <dbReference type="Proteomes" id="UP001596434"/>
    </source>
</evidence>
<organism evidence="1 2">
    <name type="scientific">Haloplanus litoreus</name>
    <dbReference type="NCBI Taxonomy" id="767515"/>
    <lineage>
        <taxon>Archaea</taxon>
        <taxon>Methanobacteriati</taxon>
        <taxon>Methanobacteriota</taxon>
        <taxon>Stenosarchaea group</taxon>
        <taxon>Halobacteria</taxon>
        <taxon>Halobacteriales</taxon>
        <taxon>Haloferacaceae</taxon>
        <taxon>Haloplanus</taxon>
    </lineage>
</organism>
<reference evidence="1 2" key="1">
    <citation type="journal article" date="2019" name="Int. J. Syst. Evol. Microbiol.">
        <title>The Global Catalogue of Microorganisms (GCM) 10K type strain sequencing project: providing services to taxonomists for standard genome sequencing and annotation.</title>
        <authorList>
            <consortium name="The Broad Institute Genomics Platform"/>
            <consortium name="The Broad Institute Genome Sequencing Center for Infectious Disease"/>
            <person name="Wu L."/>
            <person name="Ma J."/>
        </authorList>
    </citation>
    <scope>NUCLEOTIDE SEQUENCE [LARGE SCALE GENOMIC DNA]</scope>
    <source>
        <strain evidence="1 2">GX21</strain>
    </source>
</reference>
<keyword evidence="2" id="KW-1185">Reference proteome</keyword>
<sequence>MVRWGGVETKNNDWMTLLSQFSEVSVDIEEAFRSPLSVLLEQATETNEPFLFQAVFTPGATGRKRRRPTSET</sequence>
<protein>
    <submittedName>
        <fullName evidence="1">Uncharacterized protein</fullName>
    </submittedName>
</protein>
<name>A0ABD6A476_9EURY</name>
<evidence type="ECO:0000313" key="1">
    <source>
        <dbReference type="EMBL" id="MFC7257516.1"/>
    </source>
</evidence>
<dbReference type="Proteomes" id="UP001596434">
    <property type="component" value="Unassembled WGS sequence"/>
</dbReference>
<dbReference type="AlphaFoldDB" id="A0ABD6A476"/>
<proteinExistence type="predicted"/>
<accession>A0ABD6A476</accession>